<sequence>MCKAHILRFCCGHGILMGFEVCSCPCPVLKTTGFKLPQQPYKCYNCQNRTSNLALRPISSRDGCSSSVGSLESNSSEFSNISPPSSPISRVNTKVMAPLPGVARQPAECAPLGRRFTRTDSFSSKGFSFSCTSSGHYPTPHYMGLPNHLPHQSHPCPPCQLEDLRMKSDREAVARAKAEYPHLTCEMLVHDGRVWEEWQTKPTLEAYIDEKRSDERQMWLHVTRKWTQDLKRLRVLVAEEDGLGLLG</sequence>
<evidence type="ECO:0000313" key="3">
    <source>
        <dbReference type="Proteomes" id="UP000054342"/>
    </source>
</evidence>
<evidence type="ECO:0000256" key="1">
    <source>
        <dbReference type="SAM" id="SignalP"/>
    </source>
</evidence>
<reference evidence="2 3" key="1">
    <citation type="submission" date="2015-01" db="EMBL/GenBank/DDBJ databases">
        <title>The Genome Sequence of Exophiala xenobiotica CBS118157.</title>
        <authorList>
            <consortium name="The Broad Institute Genomics Platform"/>
            <person name="Cuomo C."/>
            <person name="de Hoog S."/>
            <person name="Gorbushina A."/>
            <person name="Stielow B."/>
            <person name="Teixiera M."/>
            <person name="Abouelleil A."/>
            <person name="Chapman S.B."/>
            <person name="Priest M."/>
            <person name="Young S.K."/>
            <person name="Wortman J."/>
            <person name="Nusbaum C."/>
            <person name="Birren B."/>
        </authorList>
    </citation>
    <scope>NUCLEOTIDE SEQUENCE [LARGE SCALE GENOMIC DNA]</scope>
    <source>
        <strain evidence="2 3">CBS 118157</strain>
    </source>
</reference>
<accession>A0A0D2ES74</accession>
<dbReference type="Proteomes" id="UP000054342">
    <property type="component" value="Unassembled WGS sequence"/>
</dbReference>
<gene>
    <name evidence="2" type="ORF">PV05_03062</name>
</gene>
<evidence type="ECO:0000313" key="2">
    <source>
        <dbReference type="EMBL" id="KIW58553.1"/>
    </source>
</evidence>
<dbReference type="RefSeq" id="XP_013319137.1">
    <property type="nucleotide sequence ID" value="XM_013463683.1"/>
</dbReference>
<feature type="chain" id="PRO_5002241387" evidence="1">
    <location>
        <begin position="19"/>
        <end position="247"/>
    </location>
</feature>
<dbReference type="EMBL" id="KN847318">
    <property type="protein sequence ID" value="KIW58553.1"/>
    <property type="molecule type" value="Genomic_DNA"/>
</dbReference>
<organism evidence="2 3">
    <name type="scientific">Exophiala xenobiotica</name>
    <dbReference type="NCBI Taxonomy" id="348802"/>
    <lineage>
        <taxon>Eukaryota</taxon>
        <taxon>Fungi</taxon>
        <taxon>Dikarya</taxon>
        <taxon>Ascomycota</taxon>
        <taxon>Pezizomycotina</taxon>
        <taxon>Eurotiomycetes</taxon>
        <taxon>Chaetothyriomycetidae</taxon>
        <taxon>Chaetothyriales</taxon>
        <taxon>Herpotrichiellaceae</taxon>
        <taxon>Exophiala</taxon>
    </lineage>
</organism>
<dbReference type="AlphaFoldDB" id="A0A0D2ES74"/>
<dbReference type="OrthoDB" id="4117659at2759"/>
<keyword evidence="1" id="KW-0732">Signal</keyword>
<name>A0A0D2ES74_9EURO</name>
<protein>
    <submittedName>
        <fullName evidence="2">Uncharacterized protein</fullName>
    </submittedName>
</protein>
<dbReference type="GeneID" id="25324970"/>
<dbReference type="HOGENOM" id="CLU_1200384_0_0_1"/>
<feature type="signal peptide" evidence="1">
    <location>
        <begin position="1"/>
        <end position="18"/>
    </location>
</feature>
<keyword evidence="3" id="KW-1185">Reference proteome</keyword>
<proteinExistence type="predicted"/>